<evidence type="ECO:0000313" key="2">
    <source>
        <dbReference type="EMBL" id="CAA9255396.1"/>
    </source>
</evidence>
<reference evidence="2" key="1">
    <citation type="submission" date="2020-02" db="EMBL/GenBank/DDBJ databases">
        <authorList>
            <person name="Meier V. D."/>
        </authorList>
    </citation>
    <scope>NUCLEOTIDE SEQUENCE</scope>
    <source>
        <strain evidence="2">AVDCRST_MAG08</strain>
    </source>
</reference>
<evidence type="ECO:0008006" key="3">
    <source>
        <dbReference type="Google" id="ProtNLM"/>
    </source>
</evidence>
<protein>
    <recommendedName>
        <fullName evidence="3">Transposase IS30-like HTH domain-containing protein</fullName>
    </recommendedName>
</protein>
<gene>
    <name evidence="2" type="ORF">AVDCRST_MAG08-2322</name>
</gene>
<evidence type="ECO:0000256" key="1">
    <source>
        <dbReference type="SAM" id="MobiDB-lite"/>
    </source>
</evidence>
<sequence length="105" mass="11092">MPLPHRDNARKPWTPDDTEALRRLIAAGASPKLIADRLGRSVTSVSNQAEKLGISVRQSRAARTVEREEARRSAAGDPSLGRRGSHPGMGAAGFVTGTGPARKGP</sequence>
<name>A0A6J4IPG8_9PROT</name>
<feature type="region of interest" description="Disordered" evidence="1">
    <location>
        <begin position="59"/>
        <end position="105"/>
    </location>
</feature>
<proteinExistence type="predicted"/>
<accession>A0A6J4IPG8</accession>
<dbReference type="Gene3D" id="1.10.10.60">
    <property type="entry name" value="Homeodomain-like"/>
    <property type="match status" value="1"/>
</dbReference>
<organism evidence="2">
    <name type="scientific">uncultured Acetobacteraceae bacterium</name>
    <dbReference type="NCBI Taxonomy" id="169975"/>
    <lineage>
        <taxon>Bacteria</taxon>
        <taxon>Pseudomonadati</taxon>
        <taxon>Pseudomonadota</taxon>
        <taxon>Alphaproteobacteria</taxon>
        <taxon>Acetobacterales</taxon>
        <taxon>Acetobacteraceae</taxon>
        <taxon>environmental samples</taxon>
    </lineage>
</organism>
<feature type="compositionally biased region" description="Basic and acidic residues" evidence="1">
    <location>
        <begin position="63"/>
        <end position="74"/>
    </location>
</feature>
<dbReference type="EMBL" id="CADCTG010000180">
    <property type="protein sequence ID" value="CAA9255396.1"/>
    <property type="molecule type" value="Genomic_DNA"/>
</dbReference>
<dbReference type="AlphaFoldDB" id="A0A6J4IPG8"/>